<gene>
    <name evidence="2" type="ORF">BACCAP_01412</name>
</gene>
<comment type="caution">
    <text evidence="2">The sequence shown here is derived from an EMBL/GenBank/DDBJ whole genome shotgun (WGS) entry which is preliminary data.</text>
</comment>
<dbReference type="EMBL" id="AAXG02000010">
    <property type="protein sequence ID" value="EDN00646.1"/>
    <property type="molecule type" value="Genomic_DNA"/>
</dbReference>
<keyword evidence="1" id="KW-1133">Transmembrane helix</keyword>
<keyword evidence="1" id="KW-0472">Membrane</keyword>
<evidence type="ECO:0000313" key="2">
    <source>
        <dbReference type="EMBL" id="EDN00646.1"/>
    </source>
</evidence>
<feature type="transmembrane region" description="Helical" evidence="1">
    <location>
        <begin position="7"/>
        <end position="23"/>
    </location>
</feature>
<accession>A6NT84</accession>
<reference evidence="2 3" key="2">
    <citation type="submission" date="2007-06" db="EMBL/GenBank/DDBJ databases">
        <title>Draft genome sequence of Pseudoflavonifractor capillosus ATCC 29799.</title>
        <authorList>
            <person name="Sudarsanam P."/>
            <person name="Ley R."/>
            <person name="Guruge J."/>
            <person name="Turnbaugh P.J."/>
            <person name="Mahowald M."/>
            <person name="Liep D."/>
            <person name="Gordon J."/>
        </authorList>
    </citation>
    <scope>NUCLEOTIDE SEQUENCE [LARGE SCALE GENOMIC DNA]</scope>
    <source>
        <strain evidence="2 3">ATCC 29799</strain>
    </source>
</reference>
<keyword evidence="3" id="KW-1185">Reference proteome</keyword>
<evidence type="ECO:0000313" key="3">
    <source>
        <dbReference type="Proteomes" id="UP000003639"/>
    </source>
</evidence>
<reference evidence="2 3" key="1">
    <citation type="submission" date="2007-04" db="EMBL/GenBank/DDBJ databases">
        <authorList>
            <person name="Fulton L."/>
            <person name="Clifton S."/>
            <person name="Fulton B."/>
            <person name="Xu J."/>
            <person name="Minx P."/>
            <person name="Pepin K.H."/>
            <person name="Johnson M."/>
            <person name="Thiruvilangam P."/>
            <person name="Bhonagiri V."/>
            <person name="Nash W.E."/>
            <person name="Mardis E.R."/>
            <person name="Wilson R.K."/>
        </authorList>
    </citation>
    <scope>NUCLEOTIDE SEQUENCE [LARGE SCALE GENOMIC DNA]</scope>
    <source>
        <strain evidence="2 3">ATCC 29799</strain>
    </source>
</reference>
<sequence length="78" mass="9097">MHRYSKVSLFIGVLIGGFINFSWDKIYFIGLFCKCSILTCTRIPYFLYLCIPAVSFGIEIAFLHVRRWNLRAYAGIHD</sequence>
<dbReference type="AlphaFoldDB" id="A6NT84"/>
<feature type="transmembrane region" description="Helical" evidence="1">
    <location>
        <begin position="43"/>
        <end position="63"/>
    </location>
</feature>
<name>A6NT84_9FIRM</name>
<keyword evidence="1" id="KW-0812">Transmembrane</keyword>
<organism evidence="2 3">
    <name type="scientific">Pseudoflavonifractor capillosus ATCC 29799</name>
    <dbReference type="NCBI Taxonomy" id="411467"/>
    <lineage>
        <taxon>Bacteria</taxon>
        <taxon>Bacillati</taxon>
        <taxon>Bacillota</taxon>
        <taxon>Clostridia</taxon>
        <taxon>Eubacteriales</taxon>
        <taxon>Oscillospiraceae</taxon>
        <taxon>Pseudoflavonifractor</taxon>
    </lineage>
</organism>
<dbReference type="Proteomes" id="UP000003639">
    <property type="component" value="Unassembled WGS sequence"/>
</dbReference>
<protein>
    <submittedName>
        <fullName evidence="2">Uncharacterized protein</fullName>
    </submittedName>
</protein>
<evidence type="ECO:0000256" key="1">
    <source>
        <dbReference type="SAM" id="Phobius"/>
    </source>
</evidence>
<proteinExistence type="predicted"/>